<dbReference type="GO" id="GO:0016491">
    <property type="term" value="F:oxidoreductase activity"/>
    <property type="evidence" value="ECO:0007669"/>
    <property type="project" value="UniProtKB-KW"/>
</dbReference>
<dbReference type="PRINTS" id="PR00081">
    <property type="entry name" value="GDHRDH"/>
</dbReference>
<dbReference type="PRINTS" id="PR00080">
    <property type="entry name" value="SDRFAMILY"/>
</dbReference>
<dbReference type="Pfam" id="PF13561">
    <property type="entry name" value="adh_short_C2"/>
    <property type="match status" value="1"/>
</dbReference>
<dbReference type="Gene3D" id="3.40.50.720">
    <property type="entry name" value="NAD(P)-binding Rossmann-like Domain"/>
    <property type="match status" value="1"/>
</dbReference>
<evidence type="ECO:0000313" key="3">
    <source>
        <dbReference type="EMBL" id="RAJ94036.1"/>
    </source>
</evidence>
<dbReference type="FunFam" id="3.40.50.720:FF:000084">
    <property type="entry name" value="Short-chain dehydrogenase reductase"/>
    <property type="match status" value="1"/>
</dbReference>
<dbReference type="PANTHER" id="PTHR43477:SF1">
    <property type="entry name" value="DIHYDROANTICAPSIN 7-DEHYDROGENASE"/>
    <property type="match status" value="1"/>
</dbReference>
<evidence type="ECO:0000256" key="1">
    <source>
        <dbReference type="ARBA" id="ARBA00006484"/>
    </source>
</evidence>
<protein>
    <submittedName>
        <fullName evidence="3">NAD(P)-dependent dehydrogenase (Short-subunit alcohol dehydrogenase family)</fullName>
    </submittedName>
</protein>
<dbReference type="AlphaFoldDB" id="A0A327WQ22"/>
<organism evidence="3 4">
    <name type="scientific">Larkinella arboricola</name>
    <dbReference type="NCBI Taxonomy" id="643671"/>
    <lineage>
        <taxon>Bacteria</taxon>
        <taxon>Pseudomonadati</taxon>
        <taxon>Bacteroidota</taxon>
        <taxon>Cytophagia</taxon>
        <taxon>Cytophagales</taxon>
        <taxon>Spirosomataceae</taxon>
        <taxon>Larkinella</taxon>
    </lineage>
</organism>
<sequence>MDQLWLANKRIVIIGGTTGLGLSAAQAFVGQGARVVVVGRKEESCKAAEAQLGGFGLALNGDATDPATAISAITLCRGEFGGFDGLYHVAGGSGRRFGDGPLHQLTLEGWNKTFELNLTSLMLSNQAAIQAFLEQNTGGTILNMGSVLGFSPSPNYFATHAYAATKSAIIGFTKSIAAYYAANHIRVNVLAPGLVETPMAQRAANDETILKFIGTKQPLDGGRIGQPTDLDGAAIYFMSEYSRFTTGQVLAVDGGWEVSEGQY</sequence>
<dbReference type="EMBL" id="QLMC01000005">
    <property type="protein sequence ID" value="RAJ94036.1"/>
    <property type="molecule type" value="Genomic_DNA"/>
</dbReference>
<dbReference type="CDD" id="cd05233">
    <property type="entry name" value="SDR_c"/>
    <property type="match status" value="1"/>
</dbReference>
<accession>A0A327WQ22</accession>
<keyword evidence="2" id="KW-0560">Oxidoreductase</keyword>
<proteinExistence type="inferred from homology"/>
<evidence type="ECO:0000256" key="2">
    <source>
        <dbReference type="ARBA" id="ARBA00023002"/>
    </source>
</evidence>
<dbReference type="RefSeq" id="WP_211325341.1">
    <property type="nucleotide sequence ID" value="NZ_QLMC01000005.1"/>
</dbReference>
<comment type="caution">
    <text evidence="3">The sequence shown here is derived from an EMBL/GenBank/DDBJ whole genome shotgun (WGS) entry which is preliminary data.</text>
</comment>
<keyword evidence="4" id="KW-1185">Reference proteome</keyword>
<dbReference type="InterPro" id="IPR002347">
    <property type="entry name" value="SDR_fam"/>
</dbReference>
<evidence type="ECO:0000313" key="4">
    <source>
        <dbReference type="Proteomes" id="UP000248790"/>
    </source>
</evidence>
<gene>
    <name evidence="3" type="ORF">LX87_03920</name>
</gene>
<name>A0A327WQ22_LARAB</name>
<comment type="similarity">
    <text evidence="1">Belongs to the short-chain dehydrogenases/reductases (SDR) family.</text>
</comment>
<dbReference type="Proteomes" id="UP000248790">
    <property type="component" value="Unassembled WGS sequence"/>
</dbReference>
<dbReference type="InterPro" id="IPR036291">
    <property type="entry name" value="NAD(P)-bd_dom_sf"/>
</dbReference>
<reference evidence="3 4" key="1">
    <citation type="submission" date="2018-06" db="EMBL/GenBank/DDBJ databases">
        <title>Genomic Encyclopedia of Archaeal and Bacterial Type Strains, Phase II (KMG-II): from individual species to whole genera.</title>
        <authorList>
            <person name="Goeker M."/>
        </authorList>
    </citation>
    <scope>NUCLEOTIDE SEQUENCE [LARGE SCALE GENOMIC DNA]</scope>
    <source>
        <strain evidence="3 4">DSM 21851</strain>
    </source>
</reference>
<dbReference type="InterPro" id="IPR051122">
    <property type="entry name" value="SDR_DHRS6-like"/>
</dbReference>
<dbReference type="SUPFAM" id="SSF51735">
    <property type="entry name" value="NAD(P)-binding Rossmann-fold domains"/>
    <property type="match status" value="1"/>
</dbReference>
<dbReference type="PANTHER" id="PTHR43477">
    <property type="entry name" value="DIHYDROANTICAPSIN 7-DEHYDROGENASE"/>
    <property type="match status" value="1"/>
</dbReference>